<keyword evidence="4" id="KW-0560">Oxidoreductase</keyword>
<dbReference type="Pfam" id="PF01494">
    <property type="entry name" value="FAD_binding_3"/>
    <property type="match status" value="1"/>
</dbReference>
<dbReference type="HOGENOM" id="CLU_1250880_0_0_1"/>
<reference evidence="7 8" key="1">
    <citation type="journal article" date="2012" name="BMC Genomics">
        <title>Tools to kill: Genome of one of the most destructive plant pathogenic fungi Macrophomina phaseolina.</title>
        <authorList>
            <person name="Islam M.S."/>
            <person name="Haque M.S."/>
            <person name="Islam M.M."/>
            <person name="Emdad E.M."/>
            <person name="Halim A."/>
            <person name="Hossen Q.M.M."/>
            <person name="Hossain M.Z."/>
            <person name="Ahmed B."/>
            <person name="Rahim S."/>
            <person name="Rahman M.S."/>
            <person name="Alam M.M."/>
            <person name="Hou S."/>
            <person name="Wan X."/>
            <person name="Saito J.A."/>
            <person name="Alam M."/>
        </authorList>
    </citation>
    <scope>NUCLEOTIDE SEQUENCE [LARGE SCALE GENOMIC DNA]</scope>
    <source>
        <strain evidence="7 8">MS6</strain>
    </source>
</reference>
<dbReference type="AlphaFoldDB" id="K2RU98"/>
<evidence type="ECO:0000313" key="7">
    <source>
        <dbReference type="EMBL" id="EKG13769.1"/>
    </source>
</evidence>
<comment type="caution">
    <text evidence="7">The sequence shown here is derived from an EMBL/GenBank/DDBJ whole genome shotgun (WGS) entry which is preliminary data.</text>
</comment>
<dbReference type="PANTHER" id="PTHR13789">
    <property type="entry name" value="MONOOXYGENASE"/>
    <property type="match status" value="1"/>
</dbReference>
<dbReference type="GO" id="GO:0071949">
    <property type="term" value="F:FAD binding"/>
    <property type="evidence" value="ECO:0007669"/>
    <property type="project" value="InterPro"/>
</dbReference>
<protein>
    <submittedName>
        <fullName evidence="7">Monooxygenase FAD-binding protein</fullName>
    </submittedName>
</protein>
<dbReference type="InterPro" id="IPR002938">
    <property type="entry name" value="FAD-bd"/>
</dbReference>
<keyword evidence="5 7" id="KW-0503">Monooxygenase</keyword>
<organism evidence="7 8">
    <name type="scientific">Macrophomina phaseolina (strain MS6)</name>
    <name type="common">Charcoal rot fungus</name>
    <dbReference type="NCBI Taxonomy" id="1126212"/>
    <lineage>
        <taxon>Eukaryota</taxon>
        <taxon>Fungi</taxon>
        <taxon>Dikarya</taxon>
        <taxon>Ascomycota</taxon>
        <taxon>Pezizomycotina</taxon>
        <taxon>Dothideomycetes</taxon>
        <taxon>Dothideomycetes incertae sedis</taxon>
        <taxon>Botryosphaeriales</taxon>
        <taxon>Botryosphaeriaceae</taxon>
        <taxon>Macrophomina</taxon>
    </lineage>
</organism>
<evidence type="ECO:0000259" key="6">
    <source>
        <dbReference type="Pfam" id="PF01494"/>
    </source>
</evidence>
<dbReference type="EMBL" id="AHHD01000386">
    <property type="protein sequence ID" value="EKG13769.1"/>
    <property type="molecule type" value="Genomic_DNA"/>
</dbReference>
<dbReference type="InterPro" id="IPR036188">
    <property type="entry name" value="FAD/NAD-bd_sf"/>
</dbReference>
<evidence type="ECO:0000256" key="1">
    <source>
        <dbReference type="ARBA" id="ARBA00007992"/>
    </source>
</evidence>
<comment type="similarity">
    <text evidence="1">Belongs to the paxM FAD-dependent monooxygenase family.</text>
</comment>
<dbReference type="VEuPathDB" id="FungiDB:MPH_09078"/>
<dbReference type="InParanoid" id="K2RU98"/>
<evidence type="ECO:0000256" key="3">
    <source>
        <dbReference type="ARBA" id="ARBA00022827"/>
    </source>
</evidence>
<evidence type="ECO:0000256" key="2">
    <source>
        <dbReference type="ARBA" id="ARBA00022630"/>
    </source>
</evidence>
<dbReference type="Gene3D" id="3.50.50.60">
    <property type="entry name" value="FAD/NAD(P)-binding domain"/>
    <property type="match status" value="1"/>
</dbReference>
<feature type="domain" description="FAD-binding" evidence="6">
    <location>
        <begin position="82"/>
        <end position="142"/>
    </location>
</feature>
<dbReference type="OrthoDB" id="16820at2759"/>
<dbReference type="eggNOG" id="KOG2614">
    <property type="taxonomic scope" value="Eukaryota"/>
</dbReference>
<gene>
    <name evidence="7" type="ORF">MPH_09078</name>
</gene>
<dbReference type="STRING" id="1126212.K2RU98"/>
<evidence type="ECO:0000256" key="5">
    <source>
        <dbReference type="ARBA" id="ARBA00023033"/>
    </source>
</evidence>
<evidence type="ECO:0000256" key="4">
    <source>
        <dbReference type="ARBA" id="ARBA00023002"/>
    </source>
</evidence>
<name>K2RU98_MACPH</name>
<dbReference type="PANTHER" id="PTHR13789:SF306">
    <property type="entry name" value="HYDROXYLASE, PUTATIVE-RELATED"/>
    <property type="match status" value="1"/>
</dbReference>
<evidence type="ECO:0000313" key="8">
    <source>
        <dbReference type="Proteomes" id="UP000007129"/>
    </source>
</evidence>
<dbReference type="InterPro" id="IPR050493">
    <property type="entry name" value="FAD-dep_Monooxygenase_BioMet"/>
</dbReference>
<dbReference type="GO" id="GO:0004497">
    <property type="term" value="F:monooxygenase activity"/>
    <property type="evidence" value="ECO:0007669"/>
    <property type="project" value="UniProtKB-KW"/>
</dbReference>
<proteinExistence type="inferred from homology"/>
<dbReference type="SUPFAM" id="SSF51905">
    <property type="entry name" value="FAD/NAD(P)-binding domain"/>
    <property type="match status" value="1"/>
</dbReference>
<accession>K2RU98</accession>
<keyword evidence="2" id="KW-0285">Flavoprotein</keyword>
<keyword evidence="3" id="KW-0274">FAD</keyword>
<dbReference type="Proteomes" id="UP000007129">
    <property type="component" value="Unassembled WGS sequence"/>
</dbReference>
<sequence length="221" mass="24178">MQDWRRETLHDVLYSGRQSFQYGPLTPRFSWCGGLAARQSSGGYACPFQGLGFKVISLIDKTLKWPLMSGSKLPTWIAPSKKLLILGDAAHAMLPYMSQGAAMAVEDAAAIAEALSLAGSRKDVSKALGVFEKERMKRAGDMQTASLLNGVIWHFADGPVQRARDASMRAEIEGRVIVESANQWSDPATQLWCYGYDAEAAIRDAWRAFHQDNGSNGAVAH</sequence>